<evidence type="ECO:0000256" key="1">
    <source>
        <dbReference type="SAM" id="MobiDB-lite"/>
    </source>
</evidence>
<evidence type="ECO:0000313" key="2">
    <source>
        <dbReference type="EMBL" id="MBO2006614.1"/>
    </source>
</evidence>
<dbReference type="AlphaFoldDB" id="A0A939NJG1"/>
<feature type="compositionally biased region" description="Basic residues" evidence="1">
    <location>
        <begin position="41"/>
        <end position="54"/>
    </location>
</feature>
<comment type="caution">
    <text evidence="2">The sequence shown here is derived from an EMBL/GenBank/DDBJ whole genome shotgun (WGS) entry which is preliminary data.</text>
</comment>
<name>A0A939NJG1_SERMA</name>
<gene>
    <name evidence="2" type="ORF">J4732_03325</name>
</gene>
<accession>A0A939NJG1</accession>
<sequence>MKNLDAILQVEGWTAWLSARRISSADMGFAGNPQHPEVQHTKRRHRAHPRRRQGAGHFDGQQRLAQLSGGRALFGRVDTTCWRGRRKPRRTNSNGAGHKRLHRESTEP</sequence>
<reference evidence="2" key="1">
    <citation type="submission" date="2021-03" db="EMBL/GenBank/DDBJ databases">
        <title>Molecular epidemiology and mechanisms of colistin and carbapenem resistance in Enterobacteriaceae from clinical isolates, the environment and porcine samples in Pretoria, South Africa.</title>
        <authorList>
            <person name="Bogoshi D."/>
            <person name="Mbelle N.M."/>
            <person name="Naidoo V."/>
            <person name="Osei Sekyere J."/>
        </authorList>
    </citation>
    <scope>NUCLEOTIDE SEQUENCE</scope>
    <source>
        <strain evidence="2">C080</strain>
    </source>
</reference>
<feature type="region of interest" description="Disordered" evidence="1">
    <location>
        <begin position="27"/>
        <end position="108"/>
    </location>
</feature>
<proteinExistence type="predicted"/>
<dbReference type="EMBL" id="JAGETR010000015">
    <property type="protein sequence ID" value="MBO2006614.1"/>
    <property type="molecule type" value="Genomic_DNA"/>
</dbReference>
<organism evidence="2">
    <name type="scientific">Serratia marcescens</name>
    <dbReference type="NCBI Taxonomy" id="615"/>
    <lineage>
        <taxon>Bacteria</taxon>
        <taxon>Pseudomonadati</taxon>
        <taxon>Pseudomonadota</taxon>
        <taxon>Gammaproteobacteria</taxon>
        <taxon>Enterobacterales</taxon>
        <taxon>Yersiniaceae</taxon>
        <taxon>Serratia</taxon>
    </lineage>
</organism>
<protein>
    <submittedName>
        <fullName evidence="2">Uncharacterized protein</fullName>
    </submittedName>
</protein>